<evidence type="ECO:0000259" key="4">
    <source>
        <dbReference type="Pfam" id="PF04082"/>
    </source>
</evidence>
<dbReference type="CDD" id="cd12148">
    <property type="entry name" value="fungal_TF_MHR"/>
    <property type="match status" value="1"/>
</dbReference>
<dbReference type="GO" id="GO:0008270">
    <property type="term" value="F:zinc ion binding"/>
    <property type="evidence" value="ECO:0007669"/>
    <property type="project" value="InterPro"/>
</dbReference>
<dbReference type="OrthoDB" id="424974at2759"/>
<dbReference type="EMBL" id="QGMG01000105">
    <property type="protein sequence ID" value="TVY57239.1"/>
    <property type="molecule type" value="Genomic_DNA"/>
</dbReference>
<name>A0A7D8UWG7_9HELO</name>
<dbReference type="InterPro" id="IPR050613">
    <property type="entry name" value="Sec_Metabolite_Reg"/>
</dbReference>
<feature type="compositionally biased region" description="Polar residues" evidence="3">
    <location>
        <begin position="78"/>
        <end position="87"/>
    </location>
</feature>
<protein>
    <submittedName>
        <fullName evidence="5">C6 finger domain transcription factor nscR</fullName>
    </submittedName>
</protein>
<reference evidence="5 6" key="1">
    <citation type="submission" date="2018-05" db="EMBL/GenBank/DDBJ databases">
        <title>Whole genome sequencing for identification of molecular markers to develop diagnostic detection tools for the regulated plant pathogen Lachnellula willkommii.</title>
        <authorList>
            <person name="Giroux E."/>
            <person name="Bilodeau G."/>
        </authorList>
    </citation>
    <scope>NUCLEOTIDE SEQUENCE [LARGE SCALE GENOMIC DNA]</scope>
    <source>
        <strain evidence="5 6">CBS 625.97</strain>
    </source>
</reference>
<dbReference type="PANTHER" id="PTHR31001">
    <property type="entry name" value="UNCHARACTERIZED TRANSCRIPTIONAL REGULATORY PROTEIN"/>
    <property type="match status" value="1"/>
</dbReference>
<sequence>MHHTPEKPTVNDVDEYEKPKACIQAGITCTAVSRARLPRGRHAPHSQKDESSGDLRRRVARLEELLSTRSSSQRNDDGQSTSTSTPLISGGVQPQKAHLSNAAWTSISDEVFGIRELVDSLAEGEPPETPFKTTETDRIQRFDILLYGDAPCFVQPFVLELPPETVVSALVDIYLHRIDPVFKATHAPSLRQLFLLDENNLSPAQEALKFSVLFTSVCSLEEEECLQRFNSTKSSLRSRLQLATEVFLSRSKLLSTTNLTVLQSFVIYVAGLRTIDDCPTICVLMATAIRLGQCLGLDLERTNHMPFETEIRRRVWCCIGILDYLSTFDSGSHSALAGGAFFRALPMHINDADISPDNLKPPCVRPGLTDMSFCSATHDLLHYLKKITYVPLDFEGRPFLLQQDWAQRYAIAEECASVVNKRYLRYCNKDEPFQFFTVLGCETWITTMRLLIRRPLYGFYSTAPPPSDTFNVLEVAMQLLQQSLKKISNVVLRPWNWFFWAKWYPLAILLAELCEHTEGTTVDQAWAIAEVSFLNLKETFHNDAILRSLEKLMRKAQSARGIKNVATQVDYGLDSNTTTGLEKNRTFGVDRGDKLPVAAIDETLGQEGNFLGELEMLSWNNWGSFVQDLGDPIQLDPTYGSYY</sequence>
<comment type="caution">
    <text evidence="5">The sequence shown here is derived from an EMBL/GenBank/DDBJ whole genome shotgun (WGS) entry which is preliminary data.</text>
</comment>
<dbReference type="Proteomes" id="UP000481288">
    <property type="component" value="Unassembled WGS sequence"/>
</dbReference>
<evidence type="ECO:0000256" key="3">
    <source>
        <dbReference type="SAM" id="MobiDB-lite"/>
    </source>
</evidence>
<dbReference type="AlphaFoldDB" id="A0A7D8UWG7"/>
<feature type="region of interest" description="Disordered" evidence="3">
    <location>
        <begin position="36"/>
        <end position="94"/>
    </location>
</feature>
<feature type="domain" description="Xylanolytic transcriptional activator regulatory" evidence="4">
    <location>
        <begin position="172"/>
        <end position="328"/>
    </location>
</feature>
<accession>A0A7D8UWG7</accession>
<dbReference type="GO" id="GO:0006351">
    <property type="term" value="P:DNA-templated transcription"/>
    <property type="evidence" value="ECO:0007669"/>
    <property type="project" value="InterPro"/>
</dbReference>
<keyword evidence="2" id="KW-0539">Nucleus</keyword>
<proteinExistence type="predicted"/>
<dbReference type="GO" id="GO:0003677">
    <property type="term" value="F:DNA binding"/>
    <property type="evidence" value="ECO:0007669"/>
    <property type="project" value="InterPro"/>
</dbReference>
<dbReference type="GO" id="GO:0005634">
    <property type="term" value="C:nucleus"/>
    <property type="evidence" value="ECO:0007669"/>
    <property type="project" value="UniProtKB-SubCell"/>
</dbReference>
<dbReference type="PANTHER" id="PTHR31001:SF85">
    <property type="entry name" value="ZN(II)2CYS6 TRANSCRIPTION FACTOR (EUROFUNG)"/>
    <property type="match status" value="1"/>
</dbReference>
<evidence type="ECO:0000256" key="1">
    <source>
        <dbReference type="ARBA" id="ARBA00004123"/>
    </source>
</evidence>
<evidence type="ECO:0000313" key="5">
    <source>
        <dbReference type="EMBL" id="TVY57239.1"/>
    </source>
</evidence>
<evidence type="ECO:0000313" key="6">
    <source>
        <dbReference type="Proteomes" id="UP000481288"/>
    </source>
</evidence>
<dbReference type="Pfam" id="PF04082">
    <property type="entry name" value="Fungal_trans"/>
    <property type="match status" value="1"/>
</dbReference>
<feature type="compositionally biased region" description="Basic and acidic residues" evidence="3">
    <location>
        <begin position="46"/>
        <end position="66"/>
    </location>
</feature>
<evidence type="ECO:0000256" key="2">
    <source>
        <dbReference type="ARBA" id="ARBA00023242"/>
    </source>
</evidence>
<dbReference type="InterPro" id="IPR007219">
    <property type="entry name" value="XnlR_reg_dom"/>
</dbReference>
<comment type="subcellular location">
    <subcellularLocation>
        <location evidence="1">Nucleus</location>
    </subcellularLocation>
</comment>
<keyword evidence="6" id="KW-1185">Reference proteome</keyword>
<gene>
    <name evidence="5" type="primary">nscR</name>
    <name evidence="5" type="ORF">LCER1_G003500</name>
</gene>
<organism evidence="5 6">
    <name type="scientific">Lachnellula cervina</name>
    <dbReference type="NCBI Taxonomy" id="1316786"/>
    <lineage>
        <taxon>Eukaryota</taxon>
        <taxon>Fungi</taxon>
        <taxon>Dikarya</taxon>
        <taxon>Ascomycota</taxon>
        <taxon>Pezizomycotina</taxon>
        <taxon>Leotiomycetes</taxon>
        <taxon>Helotiales</taxon>
        <taxon>Lachnaceae</taxon>
        <taxon>Lachnellula</taxon>
    </lineage>
</organism>
<feature type="compositionally biased region" description="Basic residues" evidence="3">
    <location>
        <begin position="36"/>
        <end position="45"/>
    </location>
</feature>